<accession>A0A319BV11</accession>
<evidence type="ECO:0000313" key="2">
    <source>
        <dbReference type="Proteomes" id="UP000248405"/>
    </source>
</evidence>
<name>A0A319BV11_ASPVC</name>
<organism evidence="1 2">
    <name type="scientific">Aspergillus vadensis (strain CBS 113365 / IMI 142717 / IBT 24658)</name>
    <dbReference type="NCBI Taxonomy" id="1448311"/>
    <lineage>
        <taxon>Eukaryota</taxon>
        <taxon>Fungi</taxon>
        <taxon>Dikarya</taxon>
        <taxon>Ascomycota</taxon>
        <taxon>Pezizomycotina</taxon>
        <taxon>Eurotiomycetes</taxon>
        <taxon>Eurotiomycetidae</taxon>
        <taxon>Eurotiales</taxon>
        <taxon>Aspergillaceae</taxon>
        <taxon>Aspergillus</taxon>
        <taxon>Aspergillus subgen. Circumdati</taxon>
    </lineage>
</organism>
<reference evidence="1" key="1">
    <citation type="submission" date="2016-12" db="EMBL/GenBank/DDBJ databases">
        <title>The genomes of Aspergillus section Nigri reveals drivers in fungal speciation.</title>
        <authorList>
            <consortium name="DOE Joint Genome Institute"/>
            <person name="Vesth T.C."/>
            <person name="Nybo J."/>
            <person name="Theobald S."/>
            <person name="Brandl J."/>
            <person name="Frisvad J.C."/>
            <person name="Nielsen K.F."/>
            <person name="Lyhne E.K."/>
            <person name="Kogle M.E."/>
            <person name="Kuo A."/>
            <person name="Riley R."/>
            <person name="Clum A."/>
            <person name="Nolan M."/>
            <person name="Lipzen A."/>
            <person name="Salamov A."/>
            <person name="Henrissat B."/>
            <person name="Wiebenga A."/>
            <person name="De Vries R.P."/>
            <person name="Grigoriev I.V."/>
            <person name="Mortensen U.H."/>
            <person name="Andersen M.R."/>
            <person name="Baker S.E."/>
        </authorList>
    </citation>
    <scope>NUCLEOTIDE SEQUENCE [LARGE SCALE GENOMIC DNA]</scope>
    <source>
        <strain evidence="1">CBS 113365</strain>
    </source>
</reference>
<dbReference type="Proteomes" id="UP000248405">
    <property type="component" value="Unassembled WGS sequence"/>
</dbReference>
<gene>
    <name evidence="1" type="ORF">BO88DRAFT_39378</name>
</gene>
<proteinExistence type="predicted"/>
<evidence type="ECO:0000313" key="1">
    <source>
        <dbReference type="EMBL" id="PYH69693.1"/>
    </source>
</evidence>
<protein>
    <submittedName>
        <fullName evidence="1">Uncharacterized protein</fullName>
    </submittedName>
</protein>
<dbReference type="RefSeq" id="XP_025563487.1">
    <property type="nucleotide sequence ID" value="XM_025705118.1"/>
</dbReference>
<dbReference type="GeneID" id="37209710"/>
<dbReference type="EMBL" id="KZ821623">
    <property type="protein sequence ID" value="PYH69693.1"/>
    <property type="molecule type" value="Genomic_DNA"/>
</dbReference>
<sequence>MTARLVAVMTIGCPSGSSSDFFRAGLKQWFDAPDDLAPSHAHLVSGLSSLWSVGLAVVCWEAGSWQLAAGKEVVSADPDHCARLKLSIRGPLVLL</sequence>
<keyword evidence="2" id="KW-1185">Reference proteome</keyword>
<dbReference type="AlphaFoldDB" id="A0A319BV11"/>